<evidence type="ECO:0000313" key="8">
    <source>
        <dbReference type="EMBL" id="KAK5995689.1"/>
    </source>
</evidence>
<comment type="subcellular location">
    <subcellularLocation>
        <location evidence="1">Nucleus</location>
    </subcellularLocation>
</comment>
<dbReference type="Proteomes" id="UP001338125">
    <property type="component" value="Unassembled WGS sequence"/>
</dbReference>
<feature type="compositionally biased region" description="Basic and acidic residues" evidence="6">
    <location>
        <begin position="641"/>
        <end position="650"/>
    </location>
</feature>
<dbReference type="PANTHER" id="PTHR46910">
    <property type="entry name" value="TRANSCRIPTION FACTOR PDR1"/>
    <property type="match status" value="1"/>
</dbReference>
<organism evidence="8 9">
    <name type="scientific">Cladobotryum mycophilum</name>
    <dbReference type="NCBI Taxonomy" id="491253"/>
    <lineage>
        <taxon>Eukaryota</taxon>
        <taxon>Fungi</taxon>
        <taxon>Dikarya</taxon>
        <taxon>Ascomycota</taxon>
        <taxon>Pezizomycotina</taxon>
        <taxon>Sordariomycetes</taxon>
        <taxon>Hypocreomycetidae</taxon>
        <taxon>Hypocreales</taxon>
        <taxon>Hypocreaceae</taxon>
        <taxon>Cladobotryum</taxon>
    </lineage>
</organism>
<dbReference type="EMBL" id="JAVFKD010000004">
    <property type="protein sequence ID" value="KAK5995689.1"/>
    <property type="molecule type" value="Genomic_DNA"/>
</dbReference>
<dbReference type="CDD" id="cd12148">
    <property type="entry name" value="fungal_TF_MHR"/>
    <property type="match status" value="1"/>
</dbReference>
<sequence>MISETEEPEELKVPFLRPQPEGASIQQRLDRIEASLGQITSILDRLVKLSENSHGSRTAAAAALPGPGHRPGPPKETVQSNPEPERSQEPSPASSNLFYTMSQTSHDLSTLQNYPEHEVASRELRGLLDSLKSFEIVGDGPEISEGSQYYIPDKQTGYTLIGHILHVADLGSVLFKQPTDEVVRQVIFEPSRVKSKAWLLYINYTMVAIATSAKDQFEPHLVNALRWNTRLALNNSSIFLEPSELNIQALMLAALHGEDFAAPNLSWMLIGHACQQAKALLATMATEDFGSQQRRLCLFWSLFSVDKSCSLAFGRPVFLPASLFKAIPLPDIRYLLRFNPHQDKAASHDAKDPVSTFGGNVFLQNIALAILTSRISDFLHGEGPEEERKSLMSQLDNWHRNTEELLYSAVEGERAFASERGLHEMSLGILSCKFQYLHLLILLTEKSPQHAKVRTISAREAISILPQMVSNWSQVYNGIIWQSLYYPFTPFFVLFQRIIQDPMAGETKEDLGLLASTVAYFTSMASQVSALGPLVRKLEQTAEVLLKLAQRHVMVSASKQEDQMQQNTGPISFSGSLPPSTLGDQPALAGMDQLNMSSFLEDIDMDSLISWLPQGMGSELELSTQGDGPMDMSTNNSGGEGEPRGQKRPFESAFDWFSWDTQFM</sequence>
<evidence type="ECO:0000259" key="7">
    <source>
        <dbReference type="SMART" id="SM00906"/>
    </source>
</evidence>
<feature type="compositionally biased region" description="Polar residues" evidence="6">
    <location>
        <begin position="621"/>
        <end position="637"/>
    </location>
</feature>
<gene>
    <name evidence="8" type="ORF">PT974_04106</name>
</gene>
<dbReference type="Pfam" id="PF04082">
    <property type="entry name" value="Fungal_trans"/>
    <property type="match status" value="1"/>
</dbReference>
<dbReference type="SMART" id="SM00906">
    <property type="entry name" value="Fungal_trans"/>
    <property type="match status" value="1"/>
</dbReference>
<keyword evidence="3" id="KW-0238">DNA-binding</keyword>
<accession>A0ABR0SUI9</accession>
<dbReference type="PANTHER" id="PTHR46910:SF37">
    <property type="entry name" value="ZN(II)2CYS6 TRANSCRIPTION FACTOR (EUROFUNG)"/>
    <property type="match status" value="1"/>
</dbReference>
<evidence type="ECO:0000256" key="4">
    <source>
        <dbReference type="ARBA" id="ARBA00023163"/>
    </source>
</evidence>
<comment type="caution">
    <text evidence="8">The sequence shown here is derived from an EMBL/GenBank/DDBJ whole genome shotgun (WGS) entry which is preliminary data.</text>
</comment>
<dbReference type="InterPro" id="IPR007219">
    <property type="entry name" value="XnlR_reg_dom"/>
</dbReference>
<name>A0ABR0SUI9_9HYPO</name>
<reference evidence="8 9" key="1">
    <citation type="submission" date="2024-01" db="EMBL/GenBank/DDBJ databases">
        <title>Complete genome of Cladobotryum mycophilum ATHUM6906.</title>
        <authorList>
            <person name="Christinaki A.C."/>
            <person name="Myridakis A.I."/>
            <person name="Kouvelis V.N."/>
        </authorList>
    </citation>
    <scope>NUCLEOTIDE SEQUENCE [LARGE SCALE GENOMIC DNA]</scope>
    <source>
        <strain evidence="8 9">ATHUM6906</strain>
    </source>
</reference>
<feature type="region of interest" description="Disordered" evidence="6">
    <location>
        <begin position="1"/>
        <end position="24"/>
    </location>
</feature>
<keyword evidence="9" id="KW-1185">Reference proteome</keyword>
<keyword evidence="5" id="KW-0539">Nucleus</keyword>
<evidence type="ECO:0000256" key="6">
    <source>
        <dbReference type="SAM" id="MobiDB-lite"/>
    </source>
</evidence>
<feature type="domain" description="Xylanolytic transcriptional activator regulatory" evidence="7">
    <location>
        <begin position="266"/>
        <end position="336"/>
    </location>
</feature>
<evidence type="ECO:0000256" key="2">
    <source>
        <dbReference type="ARBA" id="ARBA00023015"/>
    </source>
</evidence>
<evidence type="ECO:0000256" key="5">
    <source>
        <dbReference type="ARBA" id="ARBA00023242"/>
    </source>
</evidence>
<keyword evidence="4" id="KW-0804">Transcription</keyword>
<feature type="region of interest" description="Disordered" evidence="6">
    <location>
        <begin position="619"/>
        <end position="652"/>
    </location>
</feature>
<keyword evidence="2" id="KW-0805">Transcription regulation</keyword>
<evidence type="ECO:0000313" key="9">
    <source>
        <dbReference type="Proteomes" id="UP001338125"/>
    </source>
</evidence>
<dbReference type="InterPro" id="IPR050987">
    <property type="entry name" value="AtrR-like"/>
</dbReference>
<feature type="region of interest" description="Disordered" evidence="6">
    <location>
        <begin position="52"/>
        <end position="97"/>
    </location>
</feature>
<proteinExistence type="predicted"/>
<protein>
    <submittedName>
        <fullName evidence="8">Transcriptional regulatory C11D3.07c-like protein</fullName>
    </submittedName>
</protein>
<evidence type="ECO:0000256" key="1">
    <source>
        <dbReference type="ARBA" id="ARBA00004123"/>
    </source>
</evidence>
<evidence type="ECO:0000256" key="3">
    <source>
        <dbReference type="ARBA" id="ARBA00023125"/>
    </source>
</evidence>